<dbReference type="AlphaFoldDB" id="F4KRS5"/>
<evidence type="ECO:0000259" key="12">
    <source>
        <dbReference type="Pfam" id="PF07715"/>
    </source>
</evidence>
<keyword evidence="6 8" id="KW-0472">Membrane</keyword>
<dbReference type="NCBIfam" id="TIGR04056">
    <property type="entry name" value="OMP_RagA_SusC"/>
    <property type="match status" value="1"/>
</dbReference>
<evidence type="ECO:0000256" key="1">
    <source>
        <dbReference type="ARBA" id="ARBA00004571"/>
    </source>
</evidence>
<reference key="2">
    <citation type="submission" date="2011-04" db="EMBL/GenBank/DDBJ databases">
        <title>Complete sequence of chromosome of Haliscomenobacter hydrossis DSM 1100.</title>
        <authorList>
            <consortium name="US DOE Joint Genome Institute (JGI-PGF)"/>
            <person name="Lucas S."/>
            <person name="Han J."/>
            <person name="Lapidus A."/>
            <person name="Bruce D."/>
            <person name="Goodwin L."/>
            <person name="Pitluck S."/>
            <person name="Peters L."/>
            <person name="Kyrpides N."/>
            <person name="Mavromatis K."/>
            <person name="Ivanova N."/>
            <person name="Ovchinnikova G."/>
            <person name="Pagani I."/>
            <person name="Daligault H."/>
            <person name="Detter J.C."/>
            <person name="Han C."/>
            <person name="Land M."/>
            <person name="Hauser L."/>
            <person name="Markowitz V."/>
            <person name="Cheng J.-F."/>
            <person name="Hugenholtz P."/>
            <person name="Woyke T."/>
            <person name="Wu D."/>
            <person name="Verbarg S."/>
            <person name="Frueling A."/>
            <person name="Brambilla E."/>
            <person name="Klenk H.-P."/>
            <person name="Eisen J.A."/>
        </authorList>
    </citation>
    <scope>NUCLEOTIDE SEQUENCE</scope>
    <source>
        <strain>DSM 1100</strain>
    </source>
</reference>
<dbReference type="Proteomes" id="UP000008461">
    <property type="component" value="Chromosome"/>
</dbReference>
<evidence type="ECO:0000256" key="6">
    <source>
        <dbReference type="ARBA" id="ARBA00023136"/>
    </source>
</evidence>
<feature type="chain" id="PRO_5003316989" evidence="10">
    <location>
        <begin position="22"/>
        <end position="1079"/>
    </location>
</feature>
<dbReference type="RefSeq" id="WP_013764582.1">
    <property type="nucleotide sequence ID" value="NC_015510.1"/>
</dbReference>
<dbReference type="InterPro" id="IPR036942">
    <property type="entry name" value="Beta-barrel_TonB_sf"/>
</dbReference>
<dbReference type="NCBIfam" id="TIGR04057">
    <property type="entry name" value="SusC_RagA_signa"/>
    <property type="match status" value="1"/>
</dbReference>
<dbReference type="Pfam" id="PF00593">
    <property type="entry name" value="TonB_dep_Rec_b-barrel"/>
    <property type="match status" value="1"/>
</dbReference>
<keyword evidence="4 8" id="KW-0812">Transmembrane</keyword>
<name>F4KRS5_HALH1</name>
<keyword evidence="7 8" id="KW-0998">Cell outer membrane</keyword>
<dbReference type="STRING" id="760192.Halhy_2144"/>
<dbReference type="InterPro" id="IPR000531">
    <property type="entry name" value="Beta-barrel_TonB"/>
</dbReference>
<dbReference type="InterPro" id="IPR037066">
    <property type="entry name" value="Plug_dom_sf"/>
</dbReference>
<keyword evidence="13" id="KW-0675">Receptor</keyword>
<evidence type="ECO:0000256" key="7">
    <source>
        <dbReference type="ARBA" id="ARBA00023237"/>
    </source>
</evidence>
<feature type="signal peptide" evidence="10">
    <location>
        <begin position="1"/>
        <end position="21"/>
    </location>
</feature>
<dbReference type="Pfam" id="PF07715">
    <property type="entry name" value="Plug"/>
    <property type="match status" value="1"/>
</dbReference>
<evidence type="ECO:0000256" key="4">
    <source>
        <dbReference type="ARBA" id="ARBA00022692"/>
    </source>
</evidence>
<dbReference type="InterPro" id="IPR023996">
    <property type="entry name" value="TonB-dep_OMP_SusC/RagA"/>
</dbReference>
<dbReference type="InterPro" id="IPR039426">
    <property type="entry name" value="TonB-dep_rcpt-like"/>
</dbReference>
<gene>
    <name evidence="13" type="ordered locus">Halhy_2144</name>
</gene>
<comment type="subcellular location">
    <subcellularLocation>
        <location evidence="1 8">Cell outer membrane</location>
        <topology evidence="1 8">Multi-pass membrane protein</topology>
    </subcellularLocation>
</comment>
<keyword evidence="2 8" id="KW-0813">Transport</keyword>
<evidence type="ECO:0000256" key="5">
    <source>
        <dbReference type="ARBA" id="ARBA00023077"/>
    </source>
</evidence>
<keyword evidence="3 8" id="KW-1134">Transmembrane beta strand</keyword>
<dbReference type="InterPro" id="IPR023997">
    <property type="entry name" value="TonB-dep_OMP_SusC/RagA_CS"/>
</dbReference>
<dbReference type="PROSITE" id="PS51257">
    <property type="entry name" value="PROKAR_LIPOPROTEIN"/>
    <property type="match status" value="1"/>
</dbReference>
<dbReference type="EMBL" id="CP002691">
    <property type="protein sequence ID" value="AEE50029.1"/>
    <property type="molecule type" value="Genomic_DNA"/>
</dbReference>
<accession>F4KRS5</accession>
<protein>
    <submittedName>
        <fullName evidence="13">TonB-dependent receptor plug</fullName>
    </submittedName>
</protein>
<comment type="similarity">
    <text evidence="8 9">Belongs to the TonB-dependent receptor family.</text>
</comment>
<evidence type="ECO:0000259" key="11">
    <source>
        <dbReference type="Pfam" id="PF00593"/>
    </source>
</evidence>
<organism evidence="13 14">
    <name type="scientific">Haliscomenobacter hydrossis (strain ATCC 27775 / DSM 1100 / LMG 10767 / O)</name>
    <dbReference type="NCBI Taxonomy" id="760192"/>
    <lineage>
        <taxon>Bacteria</taxon>
        <taxon>Pseudomonadati</taxon>
        <taxon>Bacteroidota</taxon>
        <taxon>Saprospiria</taxon>
        <taxon>Saprospirales</taxon>
        <taxon>Haliscomenobacteraceae</taxon>
        <taxon>Haliscomenobacter</taxon>
    </lineage>
</organism>
<dbReference type="HOGENOM" id="CLU_004317_2_1_10"/>
<dbReference type="Gene3D" id="2.60.40.1120">
    <property type="entry name" value="Carboxypeptidase-like, regulatory domain"/>
    <property type="match status" value="1"/>
</dbReference>
<dbReference type="InterPro" id="IPR012910">
    <property type="entry name" value="Plug_dom"/>
</dbReference>
<evidence type="ECO:0000256" key="8">
    <source>
        <dbReference type="PROSITE-ProRule" id="PRU01360"/>
    </source>
</evidence>
<evidence type="ECO:0000256" key="10">
    <source>
        <dbReference type="SAM" id="SignalP"/>
    </source>
</evidence>
<dbReference type="InterPro" id="IPR008969">
    <property type="entry name" value="CarboxyPept-like_regulatory"/>
</dbReference>
<evidence type="ECO:0000256" key="2">
    <source>
        <dbReference type="ARBA" id="ARBA00022448"/>
    </source>
</evidence>
<evidence type="ECO:0000256" key="9">
    <source>
        <dbReference type="RuleBase" id="RU003357"/>
    </source>
</evidence>
<keyword evidence="10" id="KW-0732">Signal</keyword>
<dbReference type="eggNOG" id="COG4206">
    <property type="taxonomic scope" value="Bacteria"/>
</dbReference>
<dbReference type="SUPFAM" id="SSF49464">
    <property type="entry name" value="Carboxypeptidase regulatory domain-like"/>
    <property type="match status" value="1"/>
</dbReference>
<dbReference type="Gene3D" id="2.170.130.10">
    <property type="entry name" value="TonB-dependent receptor, plug domain"/>
    <property type="match status" value="1"/>
</dbReference>
<dbReference type="SUPFAM" id="SSF56935">
    <property type="entry name" value="Porins"/>
    <property type="match status" value="1"/>
</dbReference>
<dbReference type="OrthoDB" id="9768177at2"/>
<sequence>MKPNLYLLAIGLLLCACPIFAQDVSVTGTVLSKDDSEALPGVSILVKGTTRGTVSDIDGKYALVVPSDAVLVFSYTGFTQVEEAVNGRTVIDLQMETDVLKLNEVIVTAVGISRAQKALGYSVERVDAEKVQQTSEPDVLRSLSGKVPGVNIIGSSGVPGSATRITLRGNRSFFGNNQPLIVVDGIPYNNETNGVNASGNSQLVGGGAFSSRLADLDPNNIESINVLKGGAAAALYGIRAANGVLLITTKTGSSRVSKKGLEVTYSSSVSLENIANVPDYQNTYGTGTGFVYAASNGSWGAPFKNAVAYPTIDSTPIWATYANAFPTLRGTKYPYRAYPNNVKDFFETGVVAENSLTISGGTNKSSLIATISKMDQTGYIPNSSFKRFNLSLGGNTTLDNGLIISSNLAFTNSQQFGPSGGANNATGNASAFGRTMFMGRNWPLQDLPFEDPTTRGSVFFLPVGSATNPYWSTEYDGFSADVNRIVASLGANYNLTPWLSAAYKIGINNYSQNDKEWFRPGSRGAGGIGQIAEGTTVFTEIESNLLLTATTQLTPDFNLRAVVGHNLNQRTFNEQRVRGQSMVNFNILDLDNTSNVIPFGGDYERRRLYGMFADLTIDYRGFAFLNFTGRNDWSSTLPAENRSFFYPGVNGSLVFTDALKMKSSVLNYGKIRASWATVGNDAPAYSLQSIYLINLGASSNLVGAIRQNDFPFRGLSAATLSNTAADPNLKPEFTRSVEVGTELKFFTGRIGLDVTYYKTRTTDQIGRLSLPAASGFSNLLTNFGVLDNEGIEVGLSLDPLRSEKGFNWNIYTTFTHNKNLVRELAPGLEEIEIQGLFGGSVTPVLRPGLPYGVIRGTVSQRDEEGNLLIDPSNGQLITALQEDIVGDPNPDFILGLTNTFSFRGLSLNVVLDYRKGGDLYSGTVAQMLGRGVLKDTEKREMNYVIPGFLGDPNTGLPLLDERGNKISNNIQVELNDMYFGNTFALLGNDEWGVFDATTIRIREVGLSYTLPKNVLQRTPIGSLRISVTGRNLWYKAPNFPKSSKFDPETSTFGNQNFVGFEYQAAPSVRRIGLNLQATF</sequence>
<evidence type="ECO:0000256" key="3">
    <source>
        <dbReference type="ARBA" id="ARBA00022452"/>
    </source>
</evidence>
<evidence type="ECO:0000313" key="14">
    <source>
        <dbReference type="Proteomes" id="UP000008461"/>
    </source>
</evidence>
<dbReference type="Pfam" id="PF13715">
    <property type="entry name" value="CarbopepD_reg_2"/>
    <property type="match status" value="1"/>
</dbReference>
<feature type="domain" description="TonB-dependent receptor-like beta-barrel" evidence="11">
    <location>
        <begin position="451"/>
        <end position="818"/>
    </location>
</feature>
<dbReference type="PROSITE" id="PS52016">
    <property type="entry name" value="TONB_DEPENDENT_REC_3"/>
    <property type="match status" value="1"/>
</dbReference>
<proteinExistence type="inferred from homology"/>
<feature type="domain" description="TonB-dependent receptor plug" evidence="12">
    <location>
        <begin position="118"/>
        <end position="244"/>
    </location>
</feature>
<evidence type="ECO:0000313" key="13">
    <source>
        <dbReference type="EMBL" id="AEE50029.1"/>
    </source>
</evidence>
<dbReference type="Gene3D" id="2.40.170.20">
    <property type="entry name" value="TonB-dependent receptor, beta-barrel domain"/>
    <property type="match status" value="1"/>
</dbReference>
<keyword evidence="5 9" id="KW-0798">TonB box</keyword>
<dbReference type="GO" id="GO:0009279">
    <property type="term" value="C:cell outer membrane"/>
    <property type="evidence" value="ECO:0007669"/>
    <property type="project" value="UniProtKB-SubCell"/>
</dbReference>
<dbReference type="KEGG" id="hhy:Halhy_2144"/>
<reference evidence="13 14" key="1">
    <citation type="journal article" date="2011" name="Stand. Genomic Sci.">
        <title>Complete genome sequence of Haliscomenobacter hydrossis type strain (O).</title>
        <authorList>
            <consortium name="US DOE Joint Genome Institute (JGI-PGF)"/>
            <person name="Daligault H."/>
            <person name="Lapidus A."/>
            <person name="Zeytun A."/>
            <person name="Nolan M."/>
            <person name="Lucas S."/>
            <person name="Del Rio T.G."/>
            <person name="Tice H."/>
            <person name="Cheng J.F."/>
            <person name="Tapia R."/>
            <person name="Han C."/>
            <person name="Goodwin L."/>
            <person name="Pitluck S."/>
            <person name="Liolios K."/>
            <person name="Pagani I."/>
            <person name="Ivanova N."/>
            <person name="Huntemann M."/>
            <person name="Mavromatis K."/>
            <person name="Mikhailova N."/>
            <person name="Pati A."/>
            <person name="Chen A."/>
            <person name="Palaniappan K."/>
            <person name="Land M."/>
            <person name="Hauser L."/>
            <person name="Brambilla E.M."/>
            <person name="Rohde M."/>
            <person name="Verbarg S."/>
            <person name="Goker M."/>
            <person name="Bristow J."/>
            <person name="Eisen J.A."/>
            <person name="Markowitz V."/>
            <person name="Hugenholtz P."/>
            <person name="Kyrpides N.C."/>
            <person name="Klenk H.P."/>
            <person name="Woyke T."/>
        </authorList>
    </citation>
    <scope>NUCLEOTIDE SEQUENCE [LARGE SCALE GENOMIC DNA]</scope>
    <source>
        <strain evidence="14">ATCC 27775 / DSM 1100 / LMG 10767 / O</strain>
    </source>
</reference>
<keyword evidence="14" id="KW-1185">Reference proteome</keyword>